<keyword evidence="1" id="KW-0812">Transmembrane</keyword>
<dbReference type="STRING" id="1128970.SAMN04487935_2153"/>
<accession>A0A1G8Y2G2</accession>
<keyword evidence="1" id="KW-1133">Transmembrane helix</keyword>
<dbReference type="EMBL" id="FNEZ01000003">
    <property type="protein sequence ID" value="SDJ96634.1"/>
    <property type="molecule type" value="Genomic_DNA"/>
</dbReference>
<evidence type="ECO:0000256" key="1">
    <source>
        <dbReference type="SAM" id="Phobius"/>
    </source>
</evidence>
<evidence type="ECO:0000313" key="2">
    <source>
        <dbReference type="EMBL" id="SDJ96634.1"/>
    </source>
</evidence>
<keyword evidence="1" id="KW-0472">Membrane</keyword>
<feature type="transmembrane region" description="Helical" evidence="1">
    <location>
        <begin position="6"/>
        <end position="26"/>
    </location>
</feature>
<proteinExistence type="predicted"/>
<organism evidence="2 3">
    <name type="scientific">Flavobacterium noncentrifugens</name>
    <dbReference type="NCBI Taxonomy" id="1128970"/>
    <lineage>
        <taxon>Bacteria</taxon>
        <taxon>Pseudomonadati</taxon>
        <taxon>Bacteroidota</taxon>
        <taxon>Flavobacteriia</taxon>
        <taxon>Flavobacteriales</taxon>
        <taxon>Flavobacteriaceae</taxon>
        <taxon>Flavobacterium</taxon>
    </lineage>
</organism>
<evidence type="ECO:0000313" key="3">
    <source>
        <dbReference type="Proteomes" id="UP000199580"/>
    </source>
</evidence>
<feature type="transmembrane region" description="Helical" evidence="1">
    <location>
        <begin position="76"/>
        <end position="96"/>
    </location>
</feature>
<protein>
    <submittedName>
        <fullName evidence="2">Uncharacterized protein</fullName>
    </submittedName>
</protein>
<dbReference type="RefSeq" id="WP_139171741.1">
    <property type="nucleotide sequence ID" value="NZ_BKAI01000011.1"/>
</dbReference>
<dbReference type="AlphaFoldDB" id="A0A1G8Y2G2"/>
<keyword evidence="3" id="KW-1185">Reference proteome</keyword>
<name>A0A1G8Y2G2_9FLAO</name>
<sequence length="146" mass="16973">MQNNQIIFAVAILIGISPIIMELIIFRKFRLFTLFNHFSIGSMPLRDLAILAISNEDRTTYIKDFFDFRYQNISSIIKGISAVIVVNVGVFLEVLYGKDGNFTFWNHWPLIASILALSLCNLWYFNKLKLCVKDFRKAIILYEIIK</sequence>
<gene>
    <name evidence="2" type="ORF">SAMN04487935_2153</name>
</gene>
<feature type="transmembrane region" description="Helical" evidence="1">
    <location>
        <begin position="108"/>
        <end position="126"/>
    </location>
</feature>
<reference evidence="2 3" key="1">
    <citation type="submission" date="2016-10" db="EMBL/GenBank/DDBJ databases">
        <authorList>
            <person name="de Groot N.N."/>
        </authorList>
    </citation>
    <scope>NUCLEOTIDE SEQUENCE [LARGE SCALE GENOMIC DNA]</scope>
    <source>
        <strain evidence="2 3">CGMCC 1.10076</strain>
    </source>
</reference>
<dbReference type="Proteomes" id="UP000199580">
    <property type="component" value="Unassembled WGS sequence"/>
</dbReference>